<dbReference type="SUPFAM" id="SSF161098">
    <property type="entry name" value="MetI-like"/>
    <property type="match status" value="1"/>
</dbReference>
<keyword evidence="3" id="KW-1003">Cell membrane</keyword>
<sequence length="322" mass="33278">MSAGTNSDAPIGASRPPTPAGPPAPAGRRGPAAPSPTAARAARPRRRLPGAATLARLALLTVGIVVAVLPFVWMLRTAIGPSQTALALDSNPIPSRVQFHSFNQAWHAGDLGPALLTGIAVSLAILALQLATAVPAAYAFACLRFRGRTALFAVVLVTLLVPAQVTAVPNYVTISALGFADTRVGLVLPFMTHAGMIFMLRQYMSTIPASVLDAARMDGLGTWRTLRSIIVPLAAPAIASVSVFSFLLSYNEYLWPLLVARSPGIATPPLALARLMTDSSAIIPDFAELAAAALIISLPSLAVFVVAQRRLAAGITGTGAGA</sequence>
<dbReference type="CDD" id="cd06261">
    <property type="entry name" value="TM_PBP2"/>
    <property type="match status" value="1"/>
</dbReference>
<dbReference type="PANTHER" id="PTHR43744">
    <property type="entry name" value="ABC TRANSPORTER PERMEASE PROTEIN MG189-RELATED-RELATED"/>
    <property type="match status" value="1"/>
</dbReference>
<evidence type="ECO:0000256" key="8">
    <source>
        <dbReference type="SAM" id="MobiDB-lite"/>
    </source>
</evidence>
<proteinExistence type="inferred from homology"/>
<comment type="similarity">
    <text evidence="7">Belongs to the binding-protein-dependent transport system permease family.</text>
</comment>
<feature type="compositionally biased region" description="Pro residues" evidence="8">
    <location>
        <begin position="16"/>
        <end position="25"/>
    </location>
</feature>
<evidence type="ECO:0000256" key="2">
    <source>
        <dbReference type="ARBA" id="ARBA00022448"/>
    </source>
</evidence>
<organism evidence="10 11">
    <name type="scientific">Frankia torreyi</name>
    <dbReference type="NCBI Taxonomy" id="1856"/>
    <lineage>
        <taxon>Bacteria</taxon>
        <taxon>Bacillati</taxon>
        <taxon>Actinomycetota</taxon>
        <taxon>Actinomycetes</taxon>
        <taxon>Frankiales</taxon>
        <taxon>Frankiaceae</taxon>
        <taxon>Frankia</taxon>
    </lineage>
</organism>
<dbReference type="AlphaFoldDB" id="A0A0D8BGT3"/>
<comment type="subcellular location">
    <subcellularLocation>
        <location evidence="1 7">Cell membrane</location>
        <topology evidence="1 7">Multi-pass membrane protein</topology>
    </subcellularLocation>
</comment>
<reference evidence="11" key="1">
    <citation type="submission" date="2015-02" db="EMBL/GenBank/DDBJ databases">
        <title>Draft Genome of Frankia sp. CpI1-S.</title>
        <authorList>
            <person name="Oshone R.T."/>
            <person name="Ngom M."/>
            <person name="Ghodhbane-Gtari F."/>
            <person name="Gtari M."/>
            <person name="Morris K."/>
            <person name="Thomas K."/>
            <person name="Sen A."/>
            <person name="Tisa L.S."/>
        </authorList>
    </citation>
    <scope>NUCLEOTIDE SEQUENCE [LARGE SCALE GENOMIC DNA]</scope>
    <source>
        <strain evidence="11">CpI1-S</strain>
    </source>
</reference>
<dbReference type="GO" id="GO:0055085">
    <property type="term" value="P:transmembrane transport"/>
    <property type="evidence" value="ECO:0007669"/>
    <property type="project" value="InterPro"/>
</dbReference>
<reference evidence="10 11" key="2">
    <citation type="journal article" date="2016" name="Genome Announc.">
        <title>Permanent Draft Genome Sequences for Two Variants of Frankia sp. Strain CpI1, the First Frankia Strain Isolated from Root Nodules of Comptonia peregrina.</title>
        <authorList>
            <person name="Oshone R."/>
            <person name="Hurst S.G.IV."/>
            <person name="Abebe-Akele F."/>
            <person name="Simpson S."/>
            <person name="Morris K."/>
            <person name="Thomas W.K."/>
            <person name="Tisa L.S."/>
        </authorList>
    </citation>
    <scope>NUCLEOTIDE SEQUENCE [LARGE SCALE GENOMIC DNA]</scope>
    <source>
        <strain evidence="11">CpI1-S</strain>
    </source>
</reference>
<evidence type="ECO:0000313" key="10">
    <source>
        <dbReference type="EMBL" id="KJE23194.1"/>
    </source>
</evidence>
<dbReference type="InterPro" id="IPR000515">
    <property type="entry name" value="MetI-like"/>
</dbReference>
<keyword evidence="2 7" id="KW-0813">Transport</keyword>
<comment type="caution">
    <text evidence="10">The sequence shown here is derived from an EMBL/GenBank/DDBJ whole genome shotgun (WGS) entry which is preliminary data.</text>
</comment>
<evidence type="ECO:0000256" key="5">
    <source>
        <dbReference type="ARBA" id="ARBA00022989"/>
    </source>
</evidence>
<dbReference type="EMBL" id="JYFN01000015">
    <property type="protein sequence ID" value="KJE23194.1"/>
    <property type="molecule type" value="Genomic_DNA"/>
</dbReference>
<keyword evidence="6 7" id="KW-0472">Membrane</keyword>
<feature type="region of interest" description="Disordered" evidence="8">
    <location>
        <begin position="1"/>
        <end position="45"/>
    </location>
</feature>
<dbReference type="PROSITE" id="PS50928">
    <property type="entry name" value="ABC_TM1"/>
    <property type="match status" value="1"/>
</dbReference>
<feature type="compositionally biased region" description="Low complexity" evidence="8">
    <location>
        <begin position="26"/>
        <end position="41"/>
    </location>
</feature>
<keyword evidence="5 7" id="KW-1133">Transmembrane helix</keyword>
<evidence type="ECO:0000256" key="1">
    <source>
        <dbReference type="ARBA" id="ARBA00004651"/>
    </source>
</evidence>
<evidence type="ECO:0000256" key="7">
    <source>
        <dbReference type="RuleBase" id="RU363032"/>
    </source>
</evidence>
<dbReference type="InterPro" id="IPR035906">
    <property type="entry name" value="MetI-like_sf"/>
</dbReference>
<feature type="transmembrane region" description="Helical" evidence="7">
    <location>
        <begin position="53"/>
        <end position="73"/>
    </location>
</feature>
<accession>A0A0D8BGT3</accession>
<evidence type="ECO:0000313" key="11">
    <source>
        <dbReference type="Proteomes" id="UP000032545"/>
    </source>
</evidence>
<dbReference type="RefSeq" id="WP_044885065.1">
    <property type="nucleotide sequence ID" value="NZ_JYFN01000015.1"/>
</dbReference>
<protein>
    <submittedName>
        <fullName evidence="10">Carbohydrate ABC transporter membrane protein 2, CUT1 family</fullName>
    </submittedName>
</protein>
<feature type="transmembrane region" description="Helical" evidence="7">
    <location>
        <begin position="150"/>
        <end position="172"/>
    </location>
</feature>
<feature type="transmembrane region" description="Helical" evidence="7">
    <location>
        <begin position="286"/>
        <end position="307"/>
    </location>
</feature>
<evidence type="ECO:0000259" key="9">
    <source>
        <dbReference type="PROSITE" id="PS50928"/>
    </source>
</evidence>
<evidence type="ECO:0000256" key="6">
    <source>
        <dbReference type="ARBA" id="ARBA00023136"/>
    </source>
</evidence>
<evidence type="ECO:0000256" key="3">
    <source>
        <dbReference type="ARBA" id="ARBA00022475"/>
    </source>
</evidence>
<feature type="transmembrane region" description="Helical" evidence="7">
    <location>
        <begin position="225"/>
        <end position="248"/>
    </location>
</feature>
<dbReference type="Proteomes" id="UP000032545">
    <property type="component" value="Unassembled WGS sequence"/>
</dbReference>
<name>A0A0D8BGT3_9ACTN</name>
<dbReference type="Pfam" id="PF00528">
    <property type="entry name" value="BPD_transp_1"/>
    <property type="match status" value="1"/>
</dbReference>
<dbReference type="Gene3D" id="1.10.3720.10">
    <property type="entry name" value="MetI-like"/>
    <property type="match status" value="1"/>
</dbReference>
<dbReference type="OrthoDB" id="3524874at2"/>
<dbReference type="GO" id="GO:0005886">
    <property type="term" value="C:plasma membrane"/>
    <property type="evidence" value="ECO:0007669"/>
    <property type="project" value="UniProtKB-SubCell"/>
</dbReference>
<gene>
    <name evidence="10" type="ORF">FF36_02397</name>
</gene>
<keyword evidence="11" id="KW-1185">Reference proteome</keyword>
<dbReference type="PATRIC" id="fig|1502723.3.peg.1465"/>
<feature type="transmembrane region" description="Helical" evidence="7">
    <location>
        <begin position="114"/>
        <end position="138"/>
    </location>
</feature>
<dbReference type="PANTHER" id="PTHR43744:SF12">
    <property type="entry name" value="ABC TRANSPORTER PERMEASE PROTEIN MG189-RELATED"/>
    <property type="match status" value="1"/>
</dbReference>
<keyword evidence="4 7" id="KW-0812">Transmembrane</keyword>
<feature type="transmembrane region" description="Helical" evidence="7">
    <location>
        <begin position="184"/>
        <end position="204"/>
    </location>
</feature>
<evidence type="ECO:0000256" key="4">
    <source>
        <dbReference type="ARBA" id="ARBA00022692"/>
    </source>
</evidence>
<feature type="domain" description="ABC transmembrane type-1" evidence="9">
    <location>
        <begin position="115"/>
        <end position="307"/>
    </location>
</feature>